<feature type="region of interest" description="Disordered" evidence="1">
    <location>
        <begin position="1"/>
        <end position="23"/>
    </location>
</feature>
<protein>
    <submittedName>
        <fullName evidence="2">Uncharacterized protein</fullName>
    </submittedName>
</protein>
<organism evidence="2">
    <name type="scientific">uncultured Desulfovibrio sp</name>
    <dbReference type="NCBI Taxonomy" id="167968"/>
    <lineage>
        <taxon>Bacteria</taxon>
        <taxon>Pseudomonadati</taxon>
        <taxon>Thermodesulfobacteriota</taxon>
        <taxon>Desulfovibrionia</taxon>
        <taxon>Desulfovibrionales</taxon>
        <taxon>Desulfovibrionaceae</taxon>
        <taxon>Desulfovibrio</taxon>
        <taxon>environmental samples</taxon>
    </lineage>
</organism>
<dbReference type="EMBL" id="FLUP01000001">
    <property type="protein sequence ID" value="SBV96073.1"/>
    <property type="molecule type" value="Genomic_DNA"/>
</dbReference>
<dbReference type="RefSeq" id="WP_227118736.1">
    <property type="nucleotide sequence ID" value="NZ_LT598928.1"/>
</dbReference>
<reference evidence="2" key="1">
    <citation type="submission" date="2016-04" db="EMBL/GenBank/DDBJ databases">
        <authorList>
            <person name="Evans L.H."/>
            <person name="Alamgir A."/>
            <person name="Owens N."/>
            <person name="Weber N.D."/>
            <person name="Virtaneva K."/>
            <person name="Barbian K."/>
            <person name="Babar A."/>
            <person name="Rosenke K."/>
        </authorList>
    </citation>
    <scope>NUCLEOTIDE SEQUENCE</scope>
    <source>
        <strain evidence="2">92-2</strain>
    </source>
</reference>
<name>A0A212J9E7_9BACT</name>
<proteinExistence type="predicted"/>
<accession>A0A212J9E7</accession>
<gene>
    <name evidence="2" type="ORF">KM92DES2_10744</name>
</gene>
<dbReference type="AlphaFoldDB" id="A0A212J9E7"/>
<evidence type="ECO:0000313" key="2">
    <source>
        <dbReference type="EMBL" id="SBV96073.1"/>
    </source>
</evidence>
<sequence length="121" mass="13831">MDVFAPYEQAEQQDQTKQKAQQHTANRAQTFDAAMRAAVDGLMAQPQGRVLLRWLLHLCRNFSAEDVGNAPESCQSSRLFYAEGQRMIGMRLMRLMQQANPGHLPRLLQTKENDVHDLDTF</sequence>
<evidence type="ECO:0000256" key="1">
    <source>
        <dbReference type="SAM" id="MobiDB-lite"/>
    </source>
</evidence>
<feature type="compositionally biased region" description="Low complexity" evidence="1">
    <location>
        <begin position="8"/>
        <end position="22"/>
    </location>
</feature>